<dbReference type="RefSeq" id="WP_007317129.1">
    <property type="nucleotide sequence ID" value="NZ_BAEH01000039.1"/>
</dbReference>
<proteinExistence type="predicted"/>
<dbReference type="Proteomes" id="UP000035034">
    <property type="component" value="Unassembled WGS sequence"/>
</dbReference>
<sequence>MAVLAAPKHAQLKAGMWLKVPVGDDGRGVVFVARVWKPARRVGTALGYFFARSFAATVDECRSAHSLSDADRVTVFYGMDSDFKRWGIIGTEENPIADEVADPLFYDALRREVVVLADDVYQSKIPRGPVPTGRTASEFPRTGQESAIFVAAMLEKIDREFRAQ</sequence>
<evidence type="ECO:0000313" key="2">
    <source>
        <dbReference type="Proteomes" id="UP000035034"/>
    </source>
</evidence>
<protein>
    <submittedName>
        <fullName evidence="1">Uncharacterized protein</fullName>
    </submittedName>
</protein>
<evidence type="ECO:0000313" key="1">
    <source>
        <dbReference type="EMBL" id="GAB17792.1"/>
    </source>
</evidence>
<reference evidence="1 2" key="1">
    <citation type="submission" date="2011-12" db="EMBL/GenBank/DDBJ databases">
        <title>Whole genome shotgun sequence of Gordonia effusa NBRC 100432.</title>
        <authorList>
            <person name="Yoshida I."/>
            <person name="Takarada H."/>
            <person name="Hosoyama A."/>
            <person name="Tsuchikane K."/>
            <person name="Katsumata H."/>
            <person name="Yamazaki S."/>
            <person name="Fujita N."/>
        </authorList>
    </citation>
    <scope>NUCLEOTIDE SEQUENCE [LARGE SCALE GENOMIC DNA]</scope>
    <source>
        <strain evidence="1 2">NBRC 100432</strain>
    </source>
</reference>
<keyword evidence="2" id="KW-1185">Reference proteome</keyword>
<dbReference type="EMBL" id="BAEH01000039">
    <property type="protein sequence ID" value="GAB17792.1"/>
    <property type="molecule type" value="Genomic_DNA"/>
</dbReference>
<accession>H0QY91</accession>
<comment type="caution">
    <text evidence="1">The sequence shown here is derived from an EMBL/GenBank/DDBJ whole genome shotgun (WGS) entry which is preliminary data.</text>
</comment>
<organism evidence="1 2">
    <name type="scientific">Gordonia effusa NBRC 100432</name>
    <dbReference type="NCBI Taxonomy" id="1077974"/>
    <lineage>
        <taxon>Bacteria</taxon>
        <taxon>Bacillati</taxon>
        <taxon>Actinomycetota</taxon>
        <taxon>Actinomycetes</taxon>
        <taxon>Mycobacteriales</taxon>
        <taxon>Gordoniaceae</taxon>
        <taxon>Gordonia</taxon>
    </lineage>
</organism>
<dbReference type="STRING" id="1077974.GOEFS_039_00260"/>
<name>H0QY91_9ACTN</name>
<dbReference type="AlphaFoldDB" id="H0QY91"/>
<gene>
    <name evidence="1" type="ORF">GOEFS_039_00260</name>
</gene>